<keyword evidence="7" id="KW-1185">Reference proteome</keyword>
<dbReference type="PANTHER" id="PTHR43899:SF13">
    <property type="entry name" value="RH59310P"/>
    <property type="match status" value="1"/>
</dbReference>
<protein>
    <recommendedName>
        <fullName evidence="8">Steroid dehydrogenase</fullName>
    </recommendedName>
</protein>
<keyword evidence="5" id="KW-1133">Transmembrane helix</keyword>
<evidence type="ECO:0000313" key="6">
    <source>
        <dbReference type="EMBL" id="EGC36080.1"/>
    </source>
</evidence>
<dbReference type="InterPro" id="IPR036291">
    <property type="entry name" value="NAD(P)-bd_dom_sf"/>
</dbReference>
<dbReference type="STRING" id="5786.F0ZIZ1"/>
<dbReference type="AlphaFoldDB" id="F0ZIZ1"/>
<dbReference type="GO" id="GO:0005783">
    <property type="term" value="C:endoplasmic reticulum"/>
    <property type="evidence" value="ECO:0000318"/>
    <property type="project" value="GO_Central"/>
</dbReference>
<dbReference type="GeneID" id="10501347"/>
<dbReference type="EMBL" id="GL871038">
    <property type="protein sequence ID" value="EGC36080.1"/>
    <property type="molecule type" value="Genomic_DNA"/>
</dbReference>
<dbReference type="InterPro" id="IPR002347">
    <property type="entry name" value="SDR_fam"/>
</dbReference>
<dbReference type="SUPFAM" id="SSF51735">
    <property type="entry name" value="NAD(P)-binding Rossmann-fold domains"/>
    <property type="match status" value="1"/>
</dbReference>
<keyword evidence="5" id="KW-0472">Membrane</keyword>
<reference evidence="7" key="1">
    <citation type="journal article" date="2011" name="Genome Biol.">
        <title>Comparative genomics of the social amoebae Dictyostelium discoideum and Dictyostelium purpureum.</title>
        <authorList>
            <consortium name="US DOE Joint Genome Institute (JGI-PGF)"/>
            <person name="Sucgang R."/>
            <person name="Kuo A."/>
            <person name="Tian X."/>
            <person name="Salerno W."/>
            <person name="Parikh A."/>
            <person name="Feasley C.L."/>
            <person name="Dalin E."/>
            <person name="Tu H."/>
            <person name="Huang E."/>
            <person name="Barry K."/>
            <person name="Lindquist E."/>
            <person name="Shapiro H."/>
            <person name="Bruce D."/>
            <person name="Schmutz J."/>
            <person name="Salamov A."/>
            <person name="Fey P."/>
            <person name="Gaudet P."/>
            <person name="Anjard C."/>
            <person name="Babu M.M."/>
            <person name="Basu S."/>
            <person name="Bushmanova Y."/>
            <person name="van der Wel H."/>
            <person name="Katoh-Kurasawa M."/>
            <person name="Dinh C."/>
            <person name="Coutinho P.M."/>
            <person name="Saito T."/>
            <person name="Elias M."/>
            <person name="Schaap P."/>
            <person name="Kay R.R."/>
            <person name="Henrissat B."/>
            <person name="Eichinger L."/>
            <person name="Rivero F."/>
            <person name="Putnam N.H."/>
            <person name="West C.M."/>
            <person name="Loomis W.F."/>
            <person name="Chisholm R.L."/>
            <person name="Shaulsky G."/>
            <person name="Strassmann J.E."/>
            <person name="Queller D.C."/>
            <person name="Kuspa A."/>
            <person name="Grigoriev I.V."/>
        </authorList>
    </citation>
    <scope>NUCLEOTIDE SEQUENCE [LARGE SCALE GENOMIC DNA]</scope>
    <source>
        <strain evidence="7">QSDP1</strain>
    </source>
</reference>
<dbReference type="InterPro" id="IPR051019">
    <property type="entry name" value="VLCFA-Steroid_DH"/>
</dbReference>
<dbReference type="PRINTS" id="PR00081">
    <property type="entry name" value="GDHRDH"/>
</dbReference>
<dbReference type="VEuPathDB" id="AmoebaDB:DICPUDRAFT_78235"/>
<accession>F0ZIZ1</accession>
<evidence type="ECO:0000313" key="7">
    <source>
        <dbReference type="Proteomes" id="UP000001064"/>
    </source>
</evidence>
<keyword evidence="2" id="KW-0521">NADP</keyword>
<evidence type="ECO:0000256" key="5">
    <source>
        <dbReference type="SAM" id="Phobius"/>
    </source>
</evidence>
<name>F0ZIZ1_DICPU</name>
<organism evidence="6 7">
    <name type="scientific">Dictyostelium purpureum</name>
    <name type="common">Slime mold</name>
    <dbReference type="NCBI Taxonomy" id="5786"/>
    <lineage>
        <taxon>Eukaryota</taxon>
        <taxon>Amoebozoa</taxon>
        <taxon>Evosea</taxon>
        <taxon>Eumycetozoa</taxon>
        <taxon>Dictyostelia</taxon>
        <taxon>Dictyosteliales</taxon>
        <taxon>Dictyosteliaceae</taxon>
        <taxon>Dictyostelium</taxon>
    </lineage>
</organism>
<keyword evidence="3" id="KW-0560">Oxidoreductase</keyword>
<feature type="transmembrane region" description="Helical" evidence="5">
    <location>
        <begin position="7"/>
        <end position="31"/>
    </location>
</feature>
<dbReference type="eggNOG" id="KOG1014">
    <property type="taxonomic scope" value="Eukaryota"/>
</dbReference>
<dbReference type="FunCoup" id="F0ZIZ1">
    <property type="interactions" value="563"/>
</dbReference>
<dbReference type="Pfam" id="PF00106">
    <property type="entry name" value="adh_short"/>
    <property type="match status" value="1"/>
</dbReference>
<sequence length="307" mass="34239">MIESIKGISLIIGLGIVIRYAYRFIMFVYAFSLRAPVNIKKYGSWVVVTGATDGIGKAYCHQFAKKGLNICLVSRSQEKLNLVASEIENKYNVQTKVISFDFNTTDDTKYQALYKQLGGLDIGVLVNNVGISYEHPMYLDELQPSTIESLINLNVRSLTVLSKFVLPTMSEKKRGCIINLSSFSGIAPSGVALLSVYSGTKAYVEKFSLALNTEYAKRGVFVQCITPGIVVSNMSKVRRTSLFVPSPEAFTRSAVATIGHEKITTGYWSHEIQAFFIKSLPEFVTEKILFDMHLGQRKRALNKKKQN</sequence>
<evidence type="ECO:0000256" key="3">
    <source>
        <dbReference type="ARBA" id="ARBA00023002"/>
    </source>
</evidence>
<evidence type="ECO:0008006" key="8">
    <source>
        <dbReference type="Google" id="ProtNLM"/>
    </source>
</evidence>
<comment type="similarity">
    <text evidence="1 4">Belongs to the short-chain dehydrogenases/reductases (SDR) family.</text>
</comment>
<evidence type="ECO:0000256" key="4">
    <source>
        <dbReference type="RuleBase" id="RU000363"/>
    </source>
</evidence>
<gene>
    <name evidence="6" type="ORF">DICPUDRAFT_78235</name>
</gene>
<evidence type="ECO:0000256" key="2">
    <source>
        <dbReference type="ARBA" id="ARBA00022857"/>
    </source>
</evidence>
<dbReference type="KEGG" id="dpp:DICPUDRAFT_78235"/>
<keyword evidence="5" id="KW-0812">Transmembrane</keyword>
<evidence type="ECO:0000256" key="1">
    <source>
        <dbReference type="ARBA" id="ARBA00006484"/>
    </source>
</evidence>
<dbReference type="Gene3D" id="3.40.50.720">
    <property type="entry name" value="NAD(P)-binding Rossmann-like Domain"/>
    <property type="match status" value="1"/>
</dbReference>
<dbReference type="GO" id="GO:0016491">
    <property type="term" value="F:oxidoreductase activity"/>
    <property type="evidence" value="ECO:0000318"/>
    <property type="project" value="GO_Central"/>
</dbReference>
<dbReference type="PANTHER" id="PTHR43899">
    <property type="entry name" value="RH59310P"/>
    <property type="match status" value="1"/>
</dbReference>
<dbReference type="Proteomes" id="UP000001064">
    <property type="component" value="Unassembled WGS sequence"/>
</dbReference>
<dbReference type="RefSeq" id="XP_003287398.1">
    <property type="nucleotide sequence ID" value="XM_003287350.1"/>
</dbReference>
<dbReference type="OMA" id="LVAPGMM"/>
<dbReference type="FunFam" id="3.40.50.720:FF:000137">
    <property type="entry name" value="Hydroxysteroid (17-beta) dehydrogenase 3"/>
    <property type="match status" value="1"/>
</dbReference>
<dbReference type="CDD" id="cd05356">
    <property type="entry name" value="17beta-HSD1_like_SDR_c"/>
    <property type="match status" value="1"/>
</dbReference>
<dbReference type="PRINTS" id="PR00080">
    <property type="entry name" value="SDRFAMILY"/>
</dbReference>
<proteinExistence type="inferred from homology"/>
<dbReference type="OrthoDB" id="5545019at2759"/>
<dbReference type="PIRSF" id="PIRSF000126">
    <property type="entry name" value="11-beta-HSD1"/>
    <property type="match status" value="1"/>
</dbReference>
<dbReference type="InParanoid" id="F0ZIZ1"/>